<reference evidence="2 3" key="1">
    <citation type="submission" date="2018-06" db="EMBL/GenBank/DDBJ databases">
        <title>Genomic Encyclopedia of Type Strains, Phase IV (KMG-IV): sequencing the most valuable type-strain genomes for metagenomic binning, comparative biology and taxonomic classification.</title>
        <authorList>
            <person name="Goeker M."/>
        </authorList>
    </citation>
    <scope>NUCLEOTIDE SEQUENCE [LARGE SCALE GENOMIC DNA]</scope>
    <source>
        <strain evidence="2 3">DSM 24875</strain>
    </source>
</reference>
<comment type="similarity">
    <text evidence="1">Belongs to the UPF0145 family.</text>
</comment>
<sequence length="96" mass="10247">MKVSFSADLDDGRAITAIGRVRATTRWRAAAEPGTEDERRAAIGSLVREAAEYDADAIVDVRFEVDDVKGVDIEGVALQRVTVTGLAVRFARAAAA</sequence>
<proteinExistence type="inferred from homology"/>
<protein>
    <submittedName>
        <fullName evidence="2">Putative heavy-metal-binding protein</fullName>
    </submittedName>
</protein>
<evidence type="ECO:0000256" key="1">
    <source>
        <dbReference type="ARBA" id="ARBA00010751"/>
    </source>
</evidence>
<comment type="caution">
    <text evidence="2">The sequence shown here is derived from an EMBL/GenBank/DDBJ whole genome shotgun (WGS) entry which is preliminary data.</text>
</comment>
<dbReference type="EMBL" id="QNRK01000001">
    <property type="protein sequence ID" value="RBP18075.1"/>
    <property type="molecule type" value="Genomic_DNA"/>
</dbReference>
<dbReference type="Pfam" id="PF01906">
    <property type="entry name" value="YbjQ_1"/>
    <property type="match status" value="1"/>
</dbReference>
<dbReference type="InterPro" id="IPR035439">
    <property type="entry name" value="UPF0145_dom_sf"/>
</dbReference>
<dbReference type="AlphaFoldDB" id="A0A366FWF5"/>
<dbReference type="SUPFAM" id="SSF117782">
    <property type="entry name" value="YbjQ-like"/>
    <property type="match status" value="1"/>
</dbReference>
<gene>
    <name evidence="2" type="ORF">DFR50_10117</name>
</gene>
<dbReference type="Proteomes" id="UP000253529">
    <property type="component" value="Unassembled WGS sequence"/>
</dbReference>
<evidence type="ECO:0000313" key="3">
    <source>
        <dbReference type="Proteomes" id="UP000253529"/>
    </source>
</evidence>
<evidence type="ECO:0000313" key="2">
    <source>
        <dbReference type="EMBL" id="RBP18075.1"/>
    </source>
</evidence>
<keyword evidence="3" id="KW-1185">Reference proteome</keyword>
<dbReference type="RefSeq" id="WP_113887157.1">
    <property type="nucleotide sequence ID" value="NZ_QNRK01000001.1"/>
</dbReference>
<dbReference type="OrthoDB" id="8448673at2"/>
<dbReference type="InterPro" id="IPR002765">
    <property type="entry name" value="UPF0145_YbjQ-like"/>
</dbReference>
<name>A0A366FWF5_9HYPH</name>
<organism evidence="2 3">
    <name type="scientific">Roseiarcus fermentans</name>
    <dbReference type="NCBI Taxonomy" id="1473586"/>
    <lineage>
        <taxon>Bacteria</taxon>
        <taxon>Pseudomonadati</taxon>
        <taxon>Pseudomonadota</taxon>
        <taxon>Alphaproteobacteria</taxon>
        <taxon>Hyphomicrobiales</taxon>
        <taxon>Roseiarcaceae</taxon>
        <taxon>Roseiarcus</taxon>
    </lineage>
</organism>
<dbReference type="Gene3D" id="3.30.110.70">
    <property type="entry name" value="Hypothetical protein apc22750. Chain B"/>
    <property type="match status" value="1"/>
</dbReference>
<accession>A0A366FWF5</accession>